<evidence type="ECO:0000256" key="2">
    <source>
        <dbReference type="ARBA" id="ARBA00022475"/>
    </source>
</evidence>
<reference evidence="7" key="2">
    <citation type="submission" date="2021-12" db="EMBL/GenBank/DDBJ databases">
        <title>Resequencing data analysis of finger millet.</title>
        <authorList>
            <person name="Hatakeyama M."/>
            <person name="Aluri S."/>
            <person name="Balachadran M.T."/>
            <person name="Sivarajan S.R."/>
            <person name="Poveda L."/>
            <person name="Shimizu-Inatsugi R."/>
            <person name="Schlapbach R."/>
            <person name="Sreeman S.M."/>
            <person name="Shimizu K.K."/>
        </authorList>
    </citation>
    <scope>NUCLEOTIDE SEQUENCE</scope>
</reference>
<dbReference type="Gene3D" id="2.60.40.790">
    <property type="match status" value="1"/>
</dbReference>
<dbReference type="EMBL" id="BQKI01000005">
    <property type="protein sequence ID" value="GJM95098.1"/>
    <property type="molecule type" value="Genomic_DNA"/>
</dbReference>
<name>A0AAV5CAJ4_ELECO</name>
<dbReference type="GO" id="GO:0005886">
    <property type="term" value="C:plasma membrane"/>
    <property type="evidence" value="ECO:0007669"/>
    <property type="project" value="UniProtKB-SubCell"/>
</dbReference>
<feature type="domain" description="SHSP" evidence="6">
    <location>
        <begin position="14"/>
        <end position="123"/>
    </location>
</feature>
<dbReference type="Proteomes" id="UP001054889">
    <property type="component" value="Unassembled WGS sequence"/>
</dbReference>
<keyword evidence="2" id="KW-0472">Membrane</keyword>
<keyword evidence="8" id="KW-1185">Reference proteome</keyword>
<keyword evidence="3" id="KW-0611">Plant defense</keyword>
<evidence type="ECO:0000259" key="6">
    <source>
        <dbReference type="PROSITE" id="PS01031"/>
    </source>
</evidence>
<comment type="similarity">
    <text evidence="4 5">Belongs to the small heat shock protein (HSP20) family.</text>
</comment>
<comment type="caution">
    <text evidence="7">The sequence shown here is derived from an EMBL/GenBank/DDBJ whole genome shotgun (WGS) entry which is preliminary data.</text>
</comment>
<dbReference type="GO" id="GO:0034605">
    <property type="term" value="P:cellular response to heat"/>
    <property type="evidence" value="ECO:0007669"/>
    <property type="project" value="TreeGrafter"/>
</dbReference>
<dbReference type="Pfam" id="PF00011">
    <property type="entry name" value="HSP20"/>
    <property type="match status" value="1"/>
</dbReference>
<dbReference type="AlphaFoldDB" id="A0AAV5CAJ4"/>
<proteinExistence type="inferred from homology"/>
<gene>
    <name evidence="7" type="primary">ga11800</name>
    <name evidence="7" type="ORF">PR202_ga11800</name>
</gene>
<evidence type="ECO:0000256" key="1">
    <source>
        <dbReference type="ARBA" id="ARBA00004162"/>
    </source>
</evidence>
<dbReference type="SUPFAM" id="SSF49764">
    <property type="entry name" value="HSP20-like chaperones"/>
    <property type="match status" value="1"/>
</dbReference>
<accession>A0AAV5CAJ4</accession>
<dbReference type="PROSITE" id="PS01031">
    <property type="entry name" value="SHSP"/>
    <property type="match status" value="1"/>
</dbReference>
<dbReference type="PANTHER" id="PTHR43670:SF41">
    <property type="entry name" value="OS12G0624100 PROTEIN"/>
    <property type="match status" value="1"/>
</dbReference>
<evidence type="ECO:0000313" key="8">
    <source>
        <dbReference type="Proteomes" id="UP001054889"/>
    </source>
</evidence>
<dbReference type="InterPro" id="IPR008978">
    <property type="entry name" value="HSP20-like_chaperone"/>
</dbReference>
<dbReference type="GO" id="GO:0006952">
    <property type="term" value="P:defense response"/>
    <property type="evidence" value="ECO:0007669"/>
    <property type="project" value="UniProtKB-KW"/>
</dbReference>
<reference evidence="7" key="1">
    <citation type="journal article" date="2018" name="DNA Res.">
        <title>Multiple hybrid de novo genome assembly of finger millet, an orphan allotetraploid crop.</title>
        <authorList>
            <person name="Hatakeyama M."/>
            <person name="Aluri S."/>
            <person name="Balachadran M.T."/>
            <person name="Sivarajan S.R."/>
            <person name="Patrignani A."/>
            <person name="Gruter S."/>
            <person name="Poveda L."/>
            <person name="Shimizu-Inatsugi R."/>
            <person name="Baeten J."/>
            <person name="Francoijs K.J."/>
            <person name="Nataraja K.N."/>
            <person name="Reddy Y.A.N."/>
            <person name="Phadnis S."/>
            <person name="Ravikumar R.L."/>
            <person name="Schlapbach R."/>
            <person name="Sreeman S.M."/>
            <person name="Shimizu K.K."/>
        </authorList>
    </citation>
    <scope>NUCLEOTIDE SEQUENCE</scope>
</reference>
<evidence type="ECO:0000256" key="5">
    <source>
        <dbReference type="RuleBase" id="RU003616"/>
    </source>
</evidence>
<sequence length="482" mass="57004">MDQKRRRGGTTTTRVFDDFDPSVEWKTHDEAGAGAQEDVVEITLPGFRKDQVRVQVDDHGVLRATGERPVRAGRWARFVKDLRLPDNCDADAVRARFEGDRLFITLPITKDDVAPPGGAGGGGGAAAAGLLLLHRGHLLRLFLLILRFHLAGVRHCRRRHLPLIPSLHHHVGLHRHHLPSIPNRRRLLRFTRSRLHRAGLHHRRLHPLTRSRPHRAGLHHRHQLRPTPSRLHHVGLHHRRLLPLIQSRLHRVGLHHRRAVRPTPNRRRVGSHLHRHHQRNLALLLNTNRRRRLALLHVPRQHRHRLTPLPRRRLYHVAPFLTILSHQSVDLHRRRRCRRGRRRSHQLVPFLLSSIRSHAVHGRHSNHHLAILLSILRYRRRRLHARRQHRHRPILLLLLLHRRRLFRVVPFLMIMSHQSAGLHHLHRRRRVPRGRRYSHQLVPFLLFSIRSHAVHGSHVSNHHLALLLRILRDRRRLHHRLR</sequence>
<evidence type="ECO:0000313" key="7">
    <source>
        <dbReference type="EMBL" id="GJM95098.1"/>
    </source>
</evidence>
<organism evidence="7 8">
    <name type="scientific">Eleusine coracana subsp. coracana</name>
    <dbReference type="NCBI Taxonomy" id="191504"/>
    <lineage>
        <taxon>Eukaryota</taxon>
        <taxon>Viridiplantae</taxon>
        <taxon>Streptophyta</taxon>
        <taxon>Embryophyta</taxon>
        <taxon>Tracheophyta</taxon>
        <taxon>Spermatophyta</taxon>
        <taxon>Magnoliopsida</taxon>
        <taxon>Liliopsida</taxon>
        <taxon>Poales</taxon>
        <taxon>Poaceae</taxon>
        <taxon>PACMAD clade</taxon>
        <taxon>Chloridoideae</taxon>
        <taxon>Cynodonteae</taxon>
        <taxon>Eleusininae</taxon>
        <taxon>Eleusine</taxon>
    </lineage>
</organism>
<dbReference type="InterPro" id="IPR002068">
    <property type="entry name" value="A-crystallin/Hsp20_dom"/>
</dbReference>
<evidence type="ECO:0000256" key="3">
    <source>
        <dbReference type="ARBA" id="ARBA00022821"/>
    </source>
</evidence>
<protein>
    <recommendedName>
        <fullName evidence="6">SHSP domain-containing protein</fullName>
    </recommendedName>
</protein>
<keyword evidence="2" id="KW-1003">Cell membrane</keyword>
<dbReference type="PANTHER" id="PTHR43670">
    <property type="entry name" value="HEAT SHOCK PROTEIN 26"/>
    <property type="match status" value="1"/>
</dbReference>
<evidence type="ECO:0000256" key="4">
    <source>
        <dbReference type="PROSITE-ProRule" id="PRU00285"/>
    </source>
</evidence>
<comment type="subcellular location">
    <subcellularLocation>
        <location evidence="1">Cell membrane</location>
        <topology evidence="1">Single-pass membrane protein</topology>
    </subcellularLocation>
</comment>